<evidence type="ECO:0000313" key="3">
    <source>
        <dbReference type="EMBL" id="CAD8499310.1"/>
    </source>
</evidence>
<feature type="transmembrane region" description="Helical" evidence="2">
    <location>
        <begin position="55"/>
        <end position="74"/>
    </location>
</feature>
<organism evidence="3">
    <name type="scientific">Phaeocystis antarctica</name>
    <dbReference type="NCBI Taxonomy" id="33657"/>
    <lineage>
        <taxon>Eukaryota</taxon>
        <taxon>Haptista</taxon>
        <taxon>Haptophyta</taxon>
        <taxon>Prymnesiophyceae</taxon>
        <taxon>Phaeocystales</taxon>
        <taxon>Phaeocystaceae</taxon>
        <taxon>Phaeocystis</taxon>
    </lineage>
</organism>
<keyword evidence="2" id="KW-1133">Transmembrane helix</keyword>
<keyword evidence="2" id="KW-0472">Membrane</keyword>
<feature type="region of interest" description="Disordered" evidence="1">
    <location>
        <begin position="1"/>
        <end position="28"/>
    </location>
</feature>
<accession>A0A7S0HV51</accession>
<gene>
    <name evidence="3" type="ORF">PANT1444_LOCUS15267</name>
</gene>
<dbReference type="AlphaFoldDB" id="A0A7S0HV51"/>
<protein>
    <submittedName>
        <fullName evidence="3">Uncharacterized protein</fullName>
    </submittedName>
</protein>
<feature type="region of interest" description="Disordered" evidence="1">
    <location>
        <begin position="83"/>
        <end position="102"/>
    </location>
</feature>
<evidence type="ECO:0000256" key="1">
    <source>
        <dbReference type="SAM" id="MobiDB-lite"/>
    </source>
</evidence>
<evidence type="ECO:0000256" key="2">
    <source>
        <dbReference type="SAM" id="Phobius"/>
    </source>
</evidence>
<keyword evidence="2" id="KW-0812">Transmembrane</keyword>
<reference evidence="3" key="1">
    <citation type="submission" date="2021-01" db="EMBL/GenBank/DDBJ databases">
        <authorList>
            <person name="Corre E."/>
            <person name="Pelletier E."/>
            <person name="Niang G."/>
            <person name="Scheremetjew M."/>
            <person name="Finn R."/>
            <person name="Kale V."/>
            <person name="Holt S."/>
            <person name="Cochrane G."/>
            <person name="Meng A."/>
            <person name="Brown T."/>
            <person name="Cohen L."/>
        </authorList>
    </citation>
    <scope>NUCLEOTIDE SEQUENCE</scope>
    <source>
        <strain evidence="3">CCMP1374</strain>
    </source>
</reference>
<sequence length="102" mass="10821">MVGGRRLYAVNGSTSSLETPPLLNDASAPQPDSLGWRLADTLAEWVSCCDSLQQALLYLVLGGALMALLAKMLLSASSRRQRVRTSKDTATSEDTAGVCHIA</sequence>
<proteinExistence type="predicted"/>
<name>A0A7S0HV51_9EUKA</name>
<dbReference type="EMBL" id="HBEP01026823">
    <property type="protein sequence ID" value="CAD8499310.1"/>
    <property type="molecule type" value="Transcribed_RNA"/>
</dbReference>